<organism evidence="1">
    <name type="scientific">Agrobacterium albertimagni</name>
    <dbReference type="NCBI Taxonomy" id="147266"/>
    <lineage>
        <taxon>Bacteria</taxon>
        <taxon>Pseudomonadati</taxon>
        <taxon>Pseudomonadota</taxon>
        <taxon>Alphaproteobacteria</taxon>
        <taxon>Hyphomicrobiales</taxon>
        <taxon>Rhizobiaceae</taxon>
        <taxon>Rhizobium/Agrobacterium group</taxon>
        <taxon>Agrobacterium</taxon>
    </lineage>
</organism>
<gene>
    <name evidence="1" type="ORF">ENP70_06820</name>
</gene>
<dbReference type="EMBL" id="DSKI01000356">
    <property type="protein sequence ID" value="HEB43400.1"/>
    <property type="molecule type" value="Genomic_DNA"/>
</dbReference>
<reference evidence="1" key="1">
    <citation type="journal article" date="2020" name="mSystems">
        <title>Genome- and Community-Level Interaction Insights into Carbon Utilization and Element Cycling Functions of Hydrothermarchaeota in Hydrothermal Sediment.</title>
        <authorList>
            <person name="Zhou Z."/>
            <person name="Liu Y."/>
            <person name="Xu W."/>
            <person name="Pan J."/>
            <person name="Luo Z.H."/>
            <person name="Li M."/>
        </authorList>
    </citation>
    <scope>NUCLEOTIDE SEQUENCE [LARGE SCALE GENOMIC DNA]</scope>
    <source>
        <strain evidence="1">SpSt-243</strain>
    </source>
</reference>
<name>A0A7C1SWT8_9HYPH</name>
<protein>
    <submittedName>
        <fullName evidence="1">Uncharacterized protein</fullName>
    </submittedName>
</protein>
<dbReference type="AlphaFoldDB" id="A0A7C1SWT8"/>
<proteinExistence type="predicted"/>
<sequence length="64" mass="7361">MTELTRRERIRAAAIEHFSDEGHQLVVHEGETYARLVEKAKSCTIILAEINLDTLASQIERRLK</sequence>
<comment type="caution">
    <text evidence="1">The sequence shown here is derived from an EMBL/GenBank/DDBJ whole genome shotgun (WGS) entry which is preliminary data.</text>
</comment>
<evidence type="ECO:0000313" key="1">
    <source>
        <dbReference type="EMBL" id="HEB43400.1"/>
    </source>
</evidence>
<accession>A0A7C1SWT8</accession>